<dbReference type="SUPFAM" id="SSF54814">
    <property type="entry name" value="Prokaryotic type KH domain (KH-domain type II)"/>
    <property type="match status" value="1"/>
</dbReference>
<dbReference type="InterPro" id="IPR015946">
    <property type="entry name" value="KH_dom-like_a/b"/>
</dbReference>
<evidence type="ECO:0000313" key="4">
    <source>
        <dbReference type="EMBL" id="CZQ82905.1"/>
    </source>
</evidence>
<evidence type="ECO:0000313" key="5">
    <source>
        <dbReference type="Proteomes" id="UP000242754"/>
    </source>
</evidence>
<dbReference type="HAMAP" id="MF_00088">
    <property type="entry name" value="KhpA"/>
    <property type="match status" value="1"/>
</dbReference>
<keyword evidence="3" id="KW-0133">Cell shape</keyword>
<comment type="subunit">
    <text evidence="3">Forms a complex with KhpB.</text>
</comment>
<dbReference type="GO" id="GO:0005737">
    <property type="term" value="C:cytoplasm"/>
    <property type="evidence" value="ECO:0007669"/>
    <property type="project" value="UniProtKB-SubCell"/>
</dbReference>
<organism evidence="4 5">
    <name type="scientific">Trichococcus palustris</name>
    <dbReference type="NCBI Taxonomy" id="140314"/>
    <lineage>
        <taxon>Bacteria</taxon>
        <taxon>Bacillati</taxon>
        <taxon>Bacillota</taxon>
        <taxon>Bacilli</taxon>
        <taxon>Lactobacillales</taxon>
        <taxon>Carnobacteriaceae</taxon>
        <taxon>Trichococcus</taxon>
    </lineage>
</organism>
<dbReference type="GO" id="GO:0009252">
    <property type="term" value="P:peptidoglycan biosynthetic process"/>
    <property type="evidence" value="ECO:0007669"/>
    <property type="project" value="UniProtKB-UniRule"/>
</dbReference>
<name>A0A143Y8W3_9LACT</name>
<dbReference type="InterPro" id="IPR009019">
    <property type="entry name" value="KH_sf_prok-type"/>
</dbReference>
<comment type="similarity">
    <text evidence="3">Belongs to the KhpA RNA-binding protein family.</text>
</comment>
<dbReference type="Proteomes" id="UP000242754">
    <property type="component" value="Unassembled WGS sequence"/>
</dbReference>
<evidence type="ECO:0000256" key="2">
    <source>
        <dbReference type="ARBA" id="ARBA00022884"/>
    </source>
</evidence>
<reference evidence="4 5" key="1">
    <citation type="submission" date="2016-02" db="EMBL/GenBank/DDBJ databases">
        <authorList>
            <person name="Wen L."/>
            <person name="He K."/>
            <person name="Yang H."/>
        </authorList>
    </citation>
    <scope>NUCLEOTIDE SEQUENCE [LARGE SCALE GENOMIC DNA]</scope>
    <source>
        <strain evidence="4">Trichococcus palustris</strain>
    </source>
</reference>
<keyword evidence="3" id="KW-0961">Cell wall biogenesis/degradation</keyword>
<dbReference type="PANTHER" id="PTHR34654:SF1">
    <property type="entry name" value="RNA-BINDING PROTEIN KHPA"/>
    <property type="match status" value="1"/>
</dbReference>
<keyword evidence="3" id="KW-0143">Chaperone</keyword>
<sequence length="81" mass="9256">MPEISDLILTIVKPLIVHEDKLSIEIKETSEFMEYHLHVDAEDVGRVIGKQGRVARAIRTIVYSVRTKDTKRVRLVIEGAE</sequence>
<accession>A0A143Y8W3</accession>
<gene>
    <name evidence="3" type="primary">khpA</name>
    <name evidence="4" type="ORF">Tpal_372</name>
</gene>
<dbReference type="AlphaFoldDB" id="A0A143Y8W3"/>
<keyword evidence="5" id="KW-1185">Reference proteome</keyword>
<dbReference type="Gene3D" id="3.30.300.20">
    <property type="match status" value="1"/>
</dbReference>
<dbReference type="CDD" id="cd22533">
    <property type="entry name" value="KH-II_YlqC-like"/>
    <property type="match status" value="1"/>
</dbReference>
<dbReference type="RefSeq" id="WP_087030549.1">
    <property type="nucleotide sequence ID" value="NZ_FJNE01000001.1"/>
</dbReference>
<dbReference type="PANTHER" id="PTHR34654">
    <property type="entry name" value="UPF0109 PROTEIN SCO5592"/>
    <property type="match status" value="1"/>
</dbReference>
<evidence type="ECO:0000256" key="1">
    <source>
        <dbReference type="ARBA" id="ARBA00022490"/>
    </source>
</evidence>
<dbReference type="STRING" id="140314.SAMN04488076_10380"/>
<dbReference type="GO" id="GO:0003723">
    <property type="term" value="F:RNA binding"/>
    <property type="evidence" value="ECO:0007669"/>
    <property type="project" value="UniProtKB-UniRule"/>
</dbReference>
<proteinExistence type="inferred from homology"/>
<dbReference type="Pfam" id="PF13083">
    <property type="entry name" value="KH_KhpA-B"/>
    <property type="match status" value="1"/>
</dbReference>
<dbReference type="GO" id="GO:0008360">
    <property type="term" value="P:regulation of cell shape"/>
    <property type="evidence" value="ECO:0007669"/>
    <property type="project" value="UniProtKB-KW"/>
</dbReference>
<dbReference type="GO" id="GO:0071555">
    <property type="term" value="P:cell wall organization"/>
    <property type="evidence" value="ECO:0007669"/>
    <property type="project" value="UniProtKB-KW"/>
</dbReference>
<dbReference type="EMBL" id="FJNE01000001">
    <property type="protein sequence ID" value="CZQ82905.1"/>
    <property type="molecule type" value="Genomic_DNA"/>
</dbReference>
<comment type="function">
    <text evidence="3">A probable RNA chaperone. Forms a complex with KhpB which binds to cellular RNA and controls its expression. Plays a role in peptidoglycan (PG) homeostasis and cell length regulation.</text>
</comment>
<evidence type="ECO:0000256" key="3">
    <source>
        <dbReference type="HAMAP-Rule" id="MF_00088"/>
    </source>
</evidence>
<comment type="subcellular location">
    <subcellularLocation>
        <location evidence="3">Cytoplasm</location>
    </subcellularLocation>
</comment>
<dbReference type="OrthoDB" id="9812389at2"/>
<keyword evidence="2 3" id="KW-0694">RNA-binding</keyword>
<keyword evidence="1 3" id="KW-0963">Cytoplasm</keyword>
<protein>
    <recommendedName>
        <fullName evidence="3">RNA-binding protein KhpA</fullName>
    </recommendedName>
    <alternativeName>
        <fullName evidence="3">KH-domain protein A</fullName>
    </alternativeName>
</protein>
<dbReference type="InterPro" id="IPR020627">
    <property type="entry name" value="KhpA"/>
</dbReference>